<dbReference type="Gene3D" id="1.10.260.40">
    <property type="entry name" value="lambda repressor-like DNA-binding domains"/>
    <property type="match status" value="1"/>
</dbReference>
<gene>
    <name evidence="3" type="ORF">AWH48_12250</name>
</gene>
<dbReference type="GO" id="GO:0003677">
    <property type="term" value="F:DNA binding"/>
    <property type="evidence" value="ECO:0007669"/>
    <property type="project" value="UniProtKB-KW"/>
</dbReference>
<comment type="caution">
    <text evidence="3">The sequence shown here is derived from an EMBL/GenBank/DDBJ whole genome shotgun (WGS) entry which is preliminary data.</text>
</comment>
<dbReference type="PANTHER" id="PTHR46558:SF4">
    <property type="entry name" value="DNA-BIDING PHAGE PROTEIN"/>
    <property type="match status" value="1"/>
</dbReference>
<dbReference type="RefSeq" id="WP_063975515.1">
    <property type="nucleotide sequence ID" value="NZ_LQWZ01000036.1"/>
</dbReference>
<dbReference type="InterPro" id="IPR001387">
    <property type="entry name" value="Cro/C1-type_HTH"/>
</dbReference>
<keyword evidence="1" id="KW-0238">DNA-binding</keyword>
<dbReference type="PANTHER" id="PTHR46558">
    <property type="entry name" value="TRACRIPTIONAL REGULATORY PROTEIN-RELATED-RELATED"/>
    <property type="match status" value="1"/>
</dbReference>
<evidence type="ECO:0000313" key="3">
    <source>
        <dbReference type="EMBL" id="OAH53121.1"/>
    </source>
</evidence>
<dbReference type="SUPFAM" id="SSF47413">
    <property type="entry name" value="lambda repressor-like DNA-binding domains"/>
    <property type="match status" value="1"/>
</dbReference>
<proteinExistence type="predicted"/>
<accession>A0A177KKL4</accession>
<protein>
    <recommendedName>
        <fullName evidence="2">HTH cro/C1-type domain-containing protein</fullName>
    </recommendedName>
</protein>
<dbReference type="PROSITE" id="PS50943">
    <property type="entry name" value="HTH_CROC1"/>
    <property type="match status" value="1"/>
</dbReference>
<dbReference type="OrthoDB" id="6386941at2"/>
<dbReference type="SMART" id="SM00530">
    <property type="entry name" value="HTH_XRE"/>
    <property type="match status" value="1"/>
</dbReference>
<sequence length="87" mass="10214">MKNCLRKIRREADITQQELADAVNTTRQTIHAIERGKIKTTSSYELLLSIARFFEKEVSDIFFIDNGRQELQKRNTVKREKVTKEVS</sequence>
<name>A0A177KKL4_9BACI</name>
<organism evidence="3 4">
    <name type="scientific">Domibacillus aminovorans</name>
    <dbReference type="NCBI Taxonomy" id="29332"/>
    <lineage>
        <taxon>Bacteria</taxon>
        <taxon>Bacillati</taxon>
        <taxon>Bacillota</taxon>
        <taxon>Bacilli</taxon>
        <taxon>Bacillales</taxon>
        <taxon>Bacillaceae</taxon>
        <taxon>Domibacillus</taxon>
    </lineage>
</organism>
<dbReference type="EMBL" id="LQWZ01000036">
    <property type="protein sequence ID" value="OAH53121.1"/>
    <property type="molecule type" value="Genomic_DNA"/>
</dbReference>
<evidence type="ECO:0000259" key="2">
    <source>
        <dbReference type="PROSITE" id="PS50943"/>
    </source>
</evidence>
<evidence type="ECO:0000313" key="4">
    <source>
        <dbReference type="Proteomes" id="UP000077271"/>
    </source>
</evidence>
<dbReference type="Proteomes" id="UP000077271">
    <property type="component" value="Unassembled WGS sequence"/>
</dbReference>
<reference evidence="3 4" key="1">
    <citation type="submission" date="2016-01" db="EMBL/GenBank/DDBJ databases">
        <title>Investigation of taxonomic status of Bacillus aminovorans.</title>
        <authorList>
            <person name="Verma A."/>
            <person name="Pal Y."/>
            <person name="Krishnamurthi S."/>
        </authorList>
    </citation>
    <scope>NUCLEOTIDE SEQUENCE [LARGE SCALE GENOMIC DNA]</scope>
    <source>
        <strain evidence="3 4">DSM 4337</strain>
    </source>
</reference>
<dbReference type="Pfam" id="PF01381">
    <property type="entry name" value="HTH_3"/>
    <property type="match status" value="1"/>
</dbReference>
<feature type="domain" description="HTH cro/C1-type" evidence="2">
    <location>
        <begin position="5"/>
        <end position="61"/>
    </location>
</feature>
<evidence type="ECO:0000256" key="1">
    <source>
        <dbReference type="ARBA" id="ARBA00023125"/>
    </source>
</evidence>
<dbReference type="CDD" id="cd00093">
    <property type="entry name" value="HTH_XRE"/>
    <property type="match status" value="1"/>
</dbReference>
<dbReference type="InterPro" id="IPR010982">
    <property type="entry name" value="Lambda_DNA-bd_dom_sf"/>
</dbReference>
<dbReference type="AlphaFoldDB" id="A0A177KKL4"/>